<name>D3DXS6_CUPMC</name>
<accession>D3DXS6</accession>
<reference evidence="2" key="1">
    <citation type="journal article" date="2010" name="PLoS ONE">
        <title>The complete genome sequence of Cupriavidus metallidurans strain CH34, a master survivalist in harsh and anthropogenic environments.</title>
        <authorList>
            <person name="Janssen P.J."/>
            <person name="Van Houdt R."/>
            <person name="Moors H."/>
            <person name="Monsieurs P."/>
            <person name="Morin N."/>
            <person name="Michaux A."/>
            <person name="Benotmane M.A."/>
            <person name="Leys N."/>
            <person name="Vallaeys T."/>
            <person name="Lapidus A."/>
            <person name="Monchy S."/>
            <person name="Medigue C."/>
            <person name="Taghavi S."/>
            <person name="McCorkle S."/>
            <person name="Dunn J."/>
            <person name="van der Lelie D."/>
            <person name="Mergeay M."/>
        </authorList>
    </citation>
    <scope>NUCLEOTIDE SEQUENCE [LARGE SCALE GENOMIC DNA]</scope>
    <source>
        <strain evidence="2">ATCC 43123 / DSM 2839 / NBRC 102507 / CH34</strain>
    </source>
</reference>
<dbReference type="EMBL" id="CP000352">
    <property type="protein sequence ID" value="ADC45096.1"/>
    <property type="molecule type" value="Genomic_DNA"/>
</dbReference>
<sequence>MKAAIGFTFACWLSGAILILVDSTAAIALSGALALAGLDLFAP</sequence>
<dbReference type="Proteomes" id="UP000002429">
    <property type="component" value="Chromosome"/>
</dbReference>
<proteinExistence type="predicted"/>
<evidence type="ECO:0000313" key="1">
    <source>
        <dbReference type="EMBL" id="ADC45096.1"/>
    </source>
</evidence>
<dbReference type="KEGG" id="rme:Rmet_6488"/>
<dbReference type="AlphaFoldDB" id="D3DXS6"/>
<keyword evidence="2" id="KW-1185">Reference proteome</keyword>
<organism evidence="1 2">
    <name type="scientific">Cupriavidus metallidurans (strain ATCC 43123 / DSM 2839 / NBRC 102507 / CH34)</name>
    <name type="common">Ralstonia metallidurans</name>
    <dbReference type="NCBI Taxonomy" id="266264"/>
    <lineage>
        <taxon>Bacteria</taxon>
        <taxon>Pseudomonadati</taxon>
        <taxon>Pseudomonadota</taxon>
        <taxon>Betaproteobacteria</taxon>
        <taxon>Burkholderiales</taxon>
        <taxon>Burkholderiaceae</taxon>
        <taxon>Cupriavidus</taxon>
    </lineage>
</organism>
<gene>
    <name evidence="1" type="ordered locus">Rmet_6488</name>
</gene>
<evidence type="ECO:0000313" key="2">
    <source>
        <dbReference type="Proteomes" id="UP000002429"/>
    </source>
</evidence>
<dbReference type="STRING" id="266264.Rmet_6488"/>
<protein>
    <submittedName>
        <fullName evidence="1">Uncharacterized protein</fullName>
    </submittedName>
</protein>
<dbReference type="HOGENOM" id="CLU_3238584_0_0_4"/>